<name>A0A4U5N6X2_STECR</name>
<dbReference type="EMBL" id="AZBU02000005">
    <property type="protein sequence ID" value="TKR77941.1"/>
    <property type="molecule type" value="Genomic_DNA"/>
</dbReference>
<comment type="similarity">
    <text evidence="1">Belongs to the canopy family.</text>
</comment>
<comment type="caution">
    <text evidence="5">The sequence shown here is derived from an EMBL/GenBank/DDBJ whole genome shotgun (WGS) entry which is preliminary data.</text>
</comment>
<evidence type="ECO:0000256" key="3">
    <source>
        <dbReference type="SAM" id="SignalP"/>
    </source>
</evidence>
<evidence type="ECO:0000313" key="5">
    <source>
        <dbReference type="EMBL" id="TKR77941.1"/>
    </source>
</evidence>
<feature type="compositionally biased region" description="Acidic residues" evidence="2">
    <location>
        <begin position="178"/>
        <end position="191"/>
    </location>
</feature>
<evidence type="ECO:0000256" key="2">
    <source>
        <dbReference type="SAM" id="MobiDB-lite"/>
    </source>
</evidence>
<dbReference type="GO" id="GO:0005783">
    <property type="term" value="C:endoplasmic reticulum"/>
    <property type="evidence" value="ECO:0007669"/>
    <property type="project" value="TreeGrafter"/>
</dbReference>
<dbReference type="PANTHER" id="PTHR13341">
    <property type="entry name" value="MIR-INTERACTING SAPOSIN-LIKE PROTEIN"/>
    <property type="match status" value="1"/>
</dbReference>
<protein>
    <recommendedName>
        <fullName evidence="4">DUF3456 domain-containing protein</fullName>
    </recommendedName>
</protein>
<sequence>MILRLATLVLCAAAFWSVEAAVANAKCGACMMLVSELETGIDAEDAKKTKIQVGSFRVDPKGNQKGLNEIPYARSETHILELLETVCDKAKNYVTAAHPATGKTVFLKKTTADLLHLKSDSSKSSKLGNACTDFLDDHEDDLVKFLNSEHASPVRAFCHSEISVCTSVDVTEFPTEAPEPEESEEEENDEL</sequence>
<keyword evidence="6" id="KW-1185">Reference proteome</keyword>
<feature type="chain" id="PRO_5020594862" description="DUF3456 domain-containing protein" evidence="3">
    <location>
        <begin position="21"/>
        <end position="191"/>
    </location>
</feature>
<proteinExistence type="inferred from homology"/>
<organism evidence="5 6">
    <name type="scientific">Steinernema carpocapsae</name>
    <name type="common">Entomopathogenic nematode</name>
    <dbReference type="NCBI Taxonomy" id="34508"/>
    <lineage>
        <taxon>Eukaryota</taxon>
        <taxon>Metazoa</taxon>
        <taxon>Ecdysozoa</taxon>
        <taxon>Nematoda</taxon>
        <taxon>Chromadorea</taxon>
        <taxon>Rhabditida</taxon>
        <taxon>Tylenchina</taxon>
        <taxon>Panagrolaimomorpha</taxon>
        <taxon>Strongyloidoidea</taxon>
        <taxon>Steinernematidae</taxon>
        <taxon>Steinernema</taxon>
    </lineage>
</organism>
<evidence type="ECO:0000259" key="4">
    <source>
        <dbReference type="Pfam" id="PF11938"/>
    </source>
</evidence>
<gene>
    <name evidence="5" type="ORF">L596_018828</name>
</gene>
<reference evidence="5 6" key="1">
    <citation type="journal article" date="2015" name="Genome Biol.">
        <title>Comparative genomics of Steinernema reveals deeply conserved gene regulatory networks.</title>
        <authorList>
            <person name="Dillman A.R."/>
            <person name="Macchietto M."/>
            <person name="Porter C.F."/>
            <person name="Rogers A."/>
            <person name="Williams B."/>
            <person name="Antoshechkin I."/>
            <person name="Lee M.M."/>
            <person name="Goodwin Z."/>
            <person name="Lu X."/>
            <person name="Lewis E.E."/>
            <person name="Goodrich-Blair H."/>
            <person name="Stock S.P."/>
            <person name="Adams B.J."/>
            <person name="Sternberg P.W."/>
            <person name="Mortazavi A."/>
        </authorList>
    </citation>
    <scope>NUCLEOTIDE SEQUENCE [LARGE SCALE GENOMIC DNA]</scope>
    <source>
        <strain evidence="5 6">ALL</strain>
    </source>
</reference>
<dbReference type="Proteomes" id="UP000298663">
    <property type="component" value="Unassembled WGS sequence"/>
</dbReference>
<dbReference type="OrthoDB" id="192915at2759"/>
<keyword evidence="3" id="KW-0732">Signal</keyword>
<dbReference type="STRING" id="34508.A0A4U5N6X2"/>
<feature type="domain" description="DUF3456" evidence="4">
    <location>
        <begin position="26"/>
        <end position="164"/>
    </location>
</feature>
<dbReference type="AlphaFoldDB" id="A0A4U5N6X2"/>
<evidence type="ECO:0000313" key="6">
    <source>
        <dbReference type="Proteomes" id="UP000298663"/>
    </source>
</evidence>
<accession>A0A4U5N6X2</accession>
<dbReference type="InterPro" id="IPR042415">
    <property type="entry name" value="CNPY"/>
</dbReference>
<dbReference type="Gene3D" id="1.10.225.10">
    <property type="entry name" value="Saposin-like"/>
    <property type="match status" value="1"/>
</dbReference>
<reference evidence="5 6" key="2">
    <citation type="journal article" date="2019" name="G3 (Bethesda)">
        <title>Hybrid Assembly of the Genome of the Entomopathogenic Nematode Steinernema carpocapsae Identifies the X-Chromosome.</title>
        <authorList>
            <person name="Serra L."/>
            <person name="Macchietto M."/>
            <person name="Macias-Munoz A."/>
            <person name="McGill C.J."/>
            <person name="Rodriguez I.M."/>
            <person name="Rodriguez B."/>
            <person name="Murad R."/>
            <person name="Mortazavi A."/>
        </authorList>
    </citation>
    <scope>NUCLEOTIDE SEQUENCE [LARGE SCALE GENOMIC DNA]</scope>
    <source>
        <strain evidence="5 6">ALL</strain>
    </source>
</reference>
<dbReference type="InterPro" id="IPR021852">
    <property type="entry name" value="DUF3456"/>
</dbReference>
<feature type="signal peptide" evidence="3">
    <location>
        <begin position="1"/>
        <end position="20"/>
    </location>
</feature>
<dbReference type="Pfam" id="PF11938">
    <property type="entry name" value="DUF3456"/>
    <property type="match status" value="1"/>
</dbReference>
<evidence type="ECO:0000256" key="1">
    <source>
        <dbReference type="ARBA" id="ARBA00007285"/>
    </source>
</evidence>
<dbReference type="PANTHER" id="PTHR13341:SF2">
    <property type="entry name" value="PROTEIN SEELE"/>
    <property type="match status" value="1"/>
</dbReference>
<feature type="region of interest" description="Disordered" evidence="2">
    <location>
        <begin position="172"/>
        <end position="191"/>
    </location>
</feature>